<gene>
    <name evidence="4" type="ORF">HGP28_16330</name>
</gene>
<dbReference type="Proteomes" id="UP000535589">
    <property type="component" value="Unassembled WGS sequence"/>
</dbReference>
<reference evidence="4 5" key="1">
    <citation type="submission" date="2020-04" db="EMBL/GenBank/DDBJ databases">
        <title>Vibrio sp. SM6, a novel species isolated from seawater.</title>
        <authorList>
            <person name="Wang X."/>
        </authorList>
    </citation>
    <scope>NUCLEOTIDE SEQUENCE [LARGE SCALE GENOMIC DNA]</scope>
    <source>
        <strain evidence="4 5">SM6</strain>
    </source>
</reference>
<keyword evidence="2" id="KW-0732">Signal</keyword>
<dbReference type="InterPro" id="IPR036680">
    <property type="entry name" value="SPOR-like_sf"/>
</dbReference>
<dbReference type="EMBL" id="JABAIK010000021">
    <property type="protein sequence ID" value="NLS14438.1"/>
    <property type="molecule type" value="Genomic_DNA"/>
</dbReference>
<name>A0A7X8YHT8_9VIBR</name>
<feature type="domain" description="SPOR" evidence="3">
    <location>
        <begin position="69"/>
        <end position="139"/>
    </location>
</feature>
<comment type="caution">
    <text evidence="4">The sequence shown here is derived from an EMBL/GenBank/DDBJ whole genome shotgun (WGS) entry which is preliminary data.</text>
</comment>
<dbReference type="GO" id="GO:0042834">
    <property type="term" value="F:peptidoglycan binding"/>
    <property type="evidence" value="ECO:0007669"/>
    <property type="project" value="InterPro"/>
</dbReference>
<feature type="region of interest" description="Disordered" evidence="1">
    <location>
        <begin position="152"/>
        <end position="172"/>
    </location>
</feature>
<dbReference type="SUPFAM" id="SSF110997">
    <property type="entry name" value="Sporulation related repeat"/>
    <property type="match status" value="1"/>
</dbReference>
<dbReference type="AlphaFoldDB" id="A0A7X8YHT8"/>
<evidence type="ECO:0000256" key="2">
    <source>
        <dbReference type="SAM" id="SignalP"/>
    </source>
</evidence>
<feature type="chain" id="PRO_5031184390" evidence="2">
    <location>
        <begin position="33"/>
        <end position="328"/>
    </location>
</feature>
<proteinExistence type="predicted"/>
<feature type="signal peptide" evidence="2">
    <location>
        <begin position="1"/>
        <end position="32"/>
    </location>
</feature>
<dbReference type="Pfam" id="PF05036">
    <property type="entry name" value="SPOR"/>
    <property type="match status" value="1"/>
</dbReference>
<dbReference type="InterPro" id="IPR007730">
    <property type="entry name" value="SPOR-like_dom"/>
</dbReference>
<evidence type="ECO:0000259" key="3">
    <source>
        <dbReference type="Pfam" id="PF05036"/>
    </source>
</evidence>
<organism evidence="4 5">
    <name type="scientific">Vibrio agarilyticus</name>
    <dbReference type="NCBI Taxonomy" id="2726741"/>
    <lineage>
        <taxon>Bacteria</taxon>
        <taxon>Pseudomonadati</taxon>
        <taxon>Pseudomonadota</taxon>
        <taxon>Gammaproteobacteria</taxon>
        <taxon>Vibrionales</taxon>
        <taxon>Vibrionaceae</taxon>
        <taxon>Vibrio</taxon>
    </lineage>
</organism>
<dbReference type="RefSeq" id="WP_168837535.1">
    <property type="nucleotide sequence ID" value="NZ_JABAIK010000021.1"/>
</dbReference>
<sequence length="328" mass="35708">MKKNTSNLGRRNAPWRLLTLMSLLAMPFSAQAYLCSATQASPDALPLLDAQCPIGHGHWRSEAPAQQNSSYFWIQCGLLKAPLTLAQAKPLYQNMTTDVWMKPEGDDFRCLIGPYEQFTAAKQDLAKVKQVPGYQDAFIRVAATGANAAKANASKASIKVPPKTERASSAKARQSVSVPSISAVAAVMPAAPKAPTAPKAPAPASLAAMPPPAESATANAVQIRLKTVLQGHVYAVPYLQDNQHEFYMEHSKPWNRLDYAAALVVCQEVEMRLPTEQEFTVLLGSQLMQKEHWPMHLPYWGEGRTGLFADGRALTLTGSSLLNVLCVR</sequence>
<accession>A0A7X8YHT8</accession>
<protein>
    <submittedName>
        <fullName evidence="4">SPOR domain-containing protein</fullName>
    </submittedName>
</protein>
<evidence type="ECO:0000313" key="4">
    <source>
        <dbReference type="EMBL" id="NLS14438.1"/>
    </source>
</evidence>
<keyword evidence="5" id="KW-1185">Reference proteome</keyword>
<evidence type="ECO:0000313" key="5">
    <source>
        <dbReference type="Proteomes" id="UP000535589"/>
    </source>
</evidence>
<evidence type="ECO:0000256" key="1">
    <source>
        <dbReference type="SAM" id="MobiDB-lite"/>
    </source>
</evidence>